<dbReference type="InterPro" id="IPR011335">
    <property type="entry name" value="Restrct_endonuc-II-like"/>
</dbReference>
<evidence type="ECO:0000313" key="3">
    <source>
        <dbReference type="Proteomes" id="UP000184423"/>
    </source>
</evidence>
<evidence type="ECO:0000256" key="1">
    <source>
        <dbReference type="SAM" id="MobiDB-lite"/>
    </source>
</evidence>
<gene>
    <name evidence="2" type="ORF">SAMN02746091_01913</name>
</gene>
<dbReference type="InterPro" id="IPR056931">
    <property type="entry name" value="D14-like"/>
</dbReference>
<reference evidence="3" key="1">
    <citation type="submission" date="2016-11" db="EMBL/GenBank/DDBJ databases">
        <authorList>
            <person name="Varghese N."/>
            <person name="Submissions S."/>
        </authorList>
    </citation>
    <scope>NUCLEOTIDE SEQUENCE [LARGE SCALE GENOMIC DNA]</scope>
    <source>
        <strain evidence="3">DSM 10124</strain>
    </source>
</reference>
<accession>A0A1M4ZFQ2</accession>
<dbReference type="SUPFAM" id="SSF52980">
    <property type="entry name" value="Restriction endonuclease-like"/>
    <property type="match status" value="1"/>
</dbReference>
<proteinExistence type="predicted"/>
<sequence length="166" mass="19554">MTDCEVKGNCKSYEQGKCWICEDYSLYLPEDKRILCKRQIRQREERKIAKKMKKESEASKRGKRAKRKGYTGEKEVVELLKQYGIEAERVPLSGALKTTKYSCDVVAKINGEEKRIEVKRRKAGLNTIYKWLEQDKNSDMLFMRQDNKGWLVCMPVEEFISLIKEE</sequence>
<dbReference type="Proteomes" id="UP000184423">
    <property type="component" value="Unassembled WGS sequence"/>
</dbReference>
<evidence type="ECO:0000313" key="2">
    <source>
        <dbReference type="EMBL" id="SHF16884.1"/>
    </source>
</evidence>
<dbReference type="Gene3D" id="3.40.1350.10">
    <property type="match status" value="1"/>
</dbReference>
<keyword evidence="3" id="KW-1185">Reference proteome</keyword>
<dbReference type="Pfam" id="PF24608">
    <property type="entry name" value="PDDEXK_15"/>
    <property type="match status" value="1"/>
</dbReference>
<feature type="region of interest" description="Disordered" evidence="1">
    <location>
        <begin position="48"/>
        <end position="69"/>
    </location>
</feature>
<dbReference type="InterPro" id="IPR011856">
    <property type="entry name" value="tRNA_endonuc-like_dom_sf"/>
</dbReference>
<dbReference type="EMBL" id="FQVG01000039">
    <property type="protein sequence ID" value="SHF16884.1"/>
    <property type="molecule type" value="Genomic_DNA"/>
</dbReference>
<dbReference type="AlphaFoldDB" id="A0A1M4ZFQ2"/>
<organism evidence="2 3">
    <name type="scientific">Caloramator proteoclasticus DSM 10124</name>
    <dbReference type="NCBI Taxonomy" id="1121262"/>
    <lineage>
        <taxon>Bacteria</taxon>
        <taxon>Bacillati</taxon>
        <taxon>Bacillota</taxon>
        <taxon>Clostridia</taxon>
        <taxon>Eubacteriales</taxon>
        <taxon>Clostridiaceae</taxon>
        <taxon>Caloramator</taxon>
    </lineage>
</organism>
<name>A0A1M4ZFQ2_9CLOT</name>
<dbReference type="RefSeq" id="WP_200790212.1">
    <property type="nucleotide sequence ID" value="NZ_FQVG01000039.1"/>
</dbReference>
<dbReference type="GO" id="GO:0003676">
    <property type="term" value="F:nucleic acid binding"/>
    <property type="evidence" value="ECO:0007669"/>
    <property type="project" value="InterPro"/>
</dbReference>
<protein>
    <submittedName>
        <fullName evidence="2">Holliday junction resolvase (Hjc)</fullName>
    </submittedName>
</protein>